<dbReference type="Gene3D" id="2.60.120.10">
    <property type="entry name" value="Jelly Rolls"/>
    <property type="match status" value="1"/>
</dbReference>
<protein>
    <recommendedName>
        <fullName evidence="1">Cyclic nucleotide-binding domain-containing protein</fullName>
    </recommendedName>
</protein>
<dbReference type="Pfam" id="PF00027">
    <property type="entry name" value="cNMP_binding"/>
    <property type="match status" value="1"/>
</dbReference>
<keyword evidence="3" id="KW-1185">Reference proteome</keyword>
<feature type="domain" description="Cyclic nucleotide-binding" evidence="1">
    <location>
        <begin position="23"/>
        <end position="127"/>
    </location>
</feature>
<dbReference type="Proteomes" id="UP000051568">
    <property type="component" value="Unassembled WGS sequence"/>
</dbReference>
<dbReference type="AlphaFoldDB" id="A0A0R2IR11"/>
<dbReference type="InterPro" id="IPR018490">
    <property type="entry name" value="cNMP-bd_dom_sf"/>
</dbReference>
<organism evidence="2 3">
    <name type="scientific">Pediococcus cellicola</name>
    <dbReference type="NCBI Taxonomy" id="319652"/>
    <lineage>
        <taxon>Bacteria</taxon>
        <taxon>Bacillati</taxon>
        <taxon>Bacillota</taxon>
        <taxon>Bacilli</taxon>
        <taxon>Lactobacillales</taxon>
        <taxon>Lactobacillaceae</taxon>
        <taxon>Pediococcus</taxon>
    </lineage>
</organism>
<evidence type="ECO:0000313" key="2">
    <source>
        <dbReference type="EMBL" id="KRN67198.1"/>
    </source>
</evidence>
<dbReference type="InterPro" id="IPR014710">
    <property type="entry name" value="RmlC-like_jellyroll"/>
</dbReference>
<comment type="caution">
    <text evidence="2">The sequence shown here is derived from an EMBL/GenBank/DDBJ whole genome shotgun (WGS) entry which is preliminary data.</text>
</comment>
<accession>A0A0R2IR11</accession>
<reference evidence="2 3" key="1">
    <citation type="journal article" date="2015" name="Genome Announc.">
        <title>Expanding the biotechnology potential of lactobacilli through comparative genomics of 213 strains and associated genera.</title>
        <authorList>
            <person name="Sun Z."/>
            <person name="Harris H.M."/>
            <person name="McCann A."/>
            <person name="Guo C."/>
            <person name="Argimon S."/>
            <person name="Zhang W."/>
            <person name="Yang X."/>
            <person name="Jeffery I.B."/>
            <person name="Cooney J.C."/>
            <person name="Kagawa T.F."/>
            <person name="Liu W."/>
            <person name="Song Y."/>
            <person name="Salvetti E."/>
            <person name="Wrobel A."/>
            <person name="Rasinkangas P."/>
            <person name="Parkhill J."/>
            <person name="Rea M.C."/>
            <person name="O'Sullivan O."/>
            <person name="Ritari J."/>
            <person name="Douillard F.P."/>
            <person name="Paul Ross R."/>
            <person name="Yang R."/>
            <person name="Briner A.E."/>
            <person name="Felis G.E."/>
            <person name="de Vos W.M."/>
            <person name="Barrangou R."/>
            <person name="Klaenhammer T.R."/>
            <person name="Caufield P.W."/>
            <person name="Cui Y."/>
            <person name="Zhang H."/>
            <person name="O'Toole P.W."/>
        </authorList>
    </citation>
    <scope>NUCLEOTIDE SEQUENCE [LARGE SCALE GENOMIC DNA]</scope>
    <source>
        <strain evidence="2 3">DSM 17757</strain>
    </source>
</reference>
<gene>
    <name evidence="2" type="ORF">IV80_GL000731</name>
</gene>
<sequence length="184" mass="21755">MHNNFSESLLWLKDSQIDFSKMLTRKSVKSKTTLLYEGDVSNNIYFIKKGVLRLLHNKDGEDVTFQFFVENQPVASFESFAQETPSNFSIESLEDSELLILNRKNFKILQKEEPQFSTLAYQILAKRFIEYTRYFLSRIEDDPATRYKKFKTDRPDLNQRIPDYYIASYLGISPVSLSRIRHRI</sequence>
<name>A0A0R2IR11_9LACO</name>
<dbReference type="PROSITE" id="PS50042">
    <property type="entry name" value="CNMP_BINDING_3"/>
    <property type="match status" value="1"/>
</dbReference>
<evidence type="ECO:0000259" key="1">
    <source>
        <dbReference type="PROSITE" id="PS50042"/>
    </source>
</evidence>
<dbReference type="SUPFAM" id="SSF51206">
    <property type="entry name" value="cAMP-binding domain-like"/>
    <property type="match status" value="1"/>
</dbReference>
<proteinExistence type="predicted"/>
<dbReference type="EMBL" id="JQBR01000002">
    <property type="protein sequence ID" value="KRN67198.1"/>
    <property type="molecule type" value="Genomic_DNA"/>
</dbReference>
<dbReference type="STRING" id="319652.IV80_GL000731"/>
<dbReference type="CDD" id="cd00038">
    <property type="entry name" value="CAP_ED"/>
    <property type="match status" value="1"/>
</dbReference>
<dbReference type="RefSeq" id="WP_236699559.1">
    <property type="nucleotide sequence ID" value="NZ_BJVH01000003.1"/>
</dbReference>
<dbReference type="InterPro" id="IPR000595">
    <property type="entry name" value="cNMP-bd_dom"/>
</dbReference>
<evidence type="ECO:0000313" key="3">
    <source>
        <dbReference type="Proteomes" id="UP000051568"/>
    </source>
</evidence>
<dbReference type="SMART" id="SM00100">
    <property type="entry name" value="cNMP"/>
    <property type="match status" value="1"/>
</dbReference>
<dbReference type="PATRIC" id="fig|319652.3.peg.738"/>